<name>A0A967C227_9PROT</name>
<dbReference type="RefSeq" id="WP_167221393.1">
    <property type="nucleotide sequence ID" value="NZ_JAAQPH010000002.1"/>
</dbReference>
<dbReference type="SUPFAM" id="SSF53756">
    <property type="entry name" value="UDP-Glycosyltransferase/glycogen phosphorylase"/>
    <property type="match status" value="1"/>
</dbReference>
<comment type="caution">
    <text evidence="5">The sequence shown here is derived from an EMBL/GenBank/DDBJ whole genome shotgun (WGS) entry which is preliminary data.</text>
</comment>
<keyword evidence="2" id="KW-0808">Transferase</keyword>
<accession>A0A967C227</accession>
<keyword evidence="6" id="KW-1185">Reference proteome</keyword>
<protein>
    <submittedName>
        <fullName evidence="5">Glycosyltransferase family 4 protein</fullName>
    </submittedName>
</protein>
<keyword evidence="1" id="KW-0328">Glycosyltransferase</keyword>
<evidence type="ECO:0000313" key="5">
    <source>
        <dbReference type="EMBL" id="NIA67643.1"/>
    </source>
</evidence>
<dbReference type="AlphaFoldDB" id="A0A967C227"/>
<sequence>MKVLFATGHGYLPQRVGGSEASSHELILALREAGHDCSVLAQLQGNGWLAFRNRVLMKLLRCPLLSDRAPGYRVSRAWFPDRQVGRLLNANRPDLALVQAGEPLRMAKAFVDAGLPTMVYLRDVEFHELGGAPADLPSLGYLANSQFVAKRFQETFGITPSVIRPLFRAGRYTTARDPSQVTFVNPHPVKGVDLAFAIARLCPEIPFCFVEGWPMNREEQKALEASVAEHPNVRLQARTHDMREVYAATRCLLVPSQWEEAWGRVATEAHFSGIPVIGSNRGGLPEAVGPGGRVLPHDASPERWAATVREYWANDAVYEEGSVAASAYARRPEIDPQRQIEDLIAILSSFIGDDLPGAAGKTESPDDSVYPDAAAASGNRG</sequence>
<organism evidence="5 6">
    <name type="scientific">Pelagibius litoralis</name>
    <dbReference type="NCBI Taxonomy" id="374515"/>
    <lineage>
        <taxon>Bacteria</taxon>
        <taxon>Pseudomonadati</taxon>
        <taxon>Pseudomonadota</taxon>
        <taxon>Alphaproteobacteria</taxon>
        <taxon>Rhodospirillales</taxon>
        <taxon>Rhodovibrionaceae</taxon>
        <taxon>Pelagibius</taxon>
    </lineage>
</organism>
<dbReference type="Gene3D" id="3.40.50.2000">
    <property type="entry name" value="Glycogen Phosphorylase B"/>
    <property type="match status" value="2"/>
</dbReference>
<dbReference type="InterPro" id="IPR001296">
    <property type="entry name" value="Glyco_trans_1"/>
</dbReference>
<dbReference type="GO" id="GO:0016757">
    <property type="term" value="F:glycosyltransferase activity"/>
    <property type="evidence" value="ECO:0007669"/>
    <property type="project" value="UniProtKB-KW"/>
</dbReference>
<feature type="region of interest" description="Disordered" evidence="3">
    <location>
        <begin position="355"/>
        <end position="381"/>
    </location>
</feature>
<dbReference type="Proteomes" id="UP000761264">
    <property type="component" value="Unassembled WGS sequence"/>
</dbReference>
<evidence type="ECO:0000256" key="2">
    <source>
        <dbReference type="ARBA" id="ARBA00022679"/>
    </source>
</evidence>
<proteinExistence type="predicted"/>
<dbReference type="EMBL" id="JAAQPH010000002">
    <property type="protein sequence ID" value="NIA67643.1"/>
    <property type="molecule type" value="Genomic_DNA"/>
</dbReference>
<gene>
    <name evidence="5" type="ORF">HBA54_03485</name>
</gene>
<reference evidence="5" key="1">
    <citation type="submission" date="2020-03" db="EMBL/GenBank/DDBJ databases">
        <title>Genome of Pelagibius litoralis DSM 21314T.</title>
        <authorList>
            <person name="Wang G."/>
        </authorList>
    </citation>
    <scope>NUCLEOTIDE SEQUENCE</scope>
    <source>
        <strain evidence="5">DSM 21314</strain>
    </source>
</reference>
<evidence type="ECO:0000256" key="3">
    <source>
        <dbReference type="SAM" id="MobiDB-lite"/>
    </source>
</evidence>
<dbReference type="PANTHER" id="PTHR12526:SF510">
    <property type="entry name" value="D-INOSITOL 3-PHOSPHATE GLYCOSYLTRANSFERASE"/>
    <property type="match status" value="1"/>
</dbReference>
<evidence type="ECO:0000313" key="6">
    <source>
        <dbReference type="Proteomes" id="UP000761264"/>
    </source>
</evidence>
<feature type="domain" description="Glycosyl transferase family 1" evidence="4">
    <location>
        <begin position="188"/>
        <end position="315"/>
    </location>
</feature>
<evidence type="ECO:0000259" key="4">
    <source>
        <dbReference type="Pfam" id="PF00534"/>
    </source>
</evidence>
<dbReference type="Pfam" id="PF00534">
    <property type="entry name" value="Glycos_transf_1"/>
    <property type="match status" value="1"/>
</dbReference>
<evidence type="ECO:0000256" key="1">
    <source>
        <dbReference type="ARBA" id="ARBA00022676"/>
    </source>
</evidence>
<dbReference type="PANTHER" id="PTHR12526">
    <property type="entry name" value="GLYCOSYLTRANSFERASE"/>
    <property type="match status" value="1"/>
</dbReference>